<name>A0A1L6ZJ91_BACIA</name>
<accession>A0A1L6ZJ91</accession>
<evidence type="ECO:0000313" key="1">
    <source>
        <dbReference type="EMBL" id="APT46586.1"/>
    </source>
</evidence>
<reference evidence="1 2" key="1">
    <citation type="submission" date="2016-05" db="EMBL/GenBank/DDBJ databases">
        <title>Complete Genome and Methylome Analysis of Psychrotrophic Bacterial Isolates from Antarctic Lake Untersee.</title>
        <authorList>
            <person name="Fomenkov A."/>
            <person name="Akimov V.N."/>
            <person name="Vasilyeva L.V."/>
            <person name="Andersen D."/>
            <person name="Vincze T."/>
            <person name="Roberts R.J."/>
        </authorList>
    </citation>
    <scope>NUCLEOTIDE SEQUENCE [LARGE SCALE GENOMIC DNA]</scope>
    <source>
        <strain evidence="1 2">U14-5</strain>
    </source>
</reference>
<gene>
    <name evidence="1" type="ORF">BSA145_12440</name>
</gene>
<sequence length="122" mass="14204">MGNLDIETIFKYGYGLLKLDQQTLYSMDVFEFLERVEGNLLWHEYQLDELLNNQAWFTANLMMSGGNMKKSTDAIKLKKGLYKSLEDVEEEKTPKVKKVKDYEAEKAKLLKRFDLPASQLNS</sequence>
<protein>
    <submittedName>
        <fullName evidence="1">Uncharacterized protein</fullName>
    </submittedName>
</protein>
<organism evidence="1 2">
    <name type="scientific">Bacillus safensis</name>
    <dbReference type="NCBI Taxonomy" id="561879"/>
    <lineage>
        <taxon>Bacteria</taxon>
        <taxon>Bacillati</taxon>
        <taxon>Bacillota</taxon>
        <taxon>Bacilli</taxon>
        <taxon>Bacillales</taxon>
        <taxon>Bacillaceae</taxon>
        <taxon>Bacillus</taxon>
    </lineage>
</organism>
<evidence type="ECO:0000313" key="2">
    <source>
        <dbReference type="Proteomes" id="UP000185426"/>
    </source>
</evidence>
<dbReference type="Proteomes" id="UP000185426">
    <property type="component" value="Chromosome"/>
</dbReference>
<dbReference type="AlphaFoldDB" id="A0A1L6ZJ91"/>
<dbReference type="EMBL" id="CP015607">
    <property type="protein sequence ID" value="APT46586.1"/>
    <property type="molecule type" value="Genomic_DNA"/>
</dbReference>
<proteinExistence type="predicted"/>